<dbReference type="RefSeq" id="WP_092499254.1">
    <property type="nucleotide sequence ID" value="NZ_FNFV01000002.1"/>
</dbReference>
<dbReference type="EMBL" id="FNFV01000002">
    <property type="protein sequence ID" value="SDK37683.1"/>
    <property type="molecule type" value="Genomic_DNA"/>
</dbReference>
<sequence length="191" mass="20359">MAASSGKSRNPSPRLPARFRPATLSRQTAHDFELRPDAETRARLMQALGLTGLRKLRLAGRLIPEGAADWRLEAVLGATVVQPCVVSLEPVTTRIDEPVTRLYRAEPAPEPAAAEIEMPAETDEEAMSEMLDLEAILAEALALALPDFPRAPGAELGQAAFGAPEGTPEQPARIHPFAALAALKGKLDGKS</sequence>
<evidence type="ECO:0000313" key="2">
    <source>
        <dbReference type="EMBL" id="SDK37683.1"/>
    </source>
</evidence>
<name>A0A1G9BDY0_9RHOB</name>
<evidence type="ECO:0000256" key="1">
    <source>
        <dbReference type="SAM" id="MobiDB-lite"/>
    </source>
</evidence>
<dbReference type="InterPro" id="IPR003772">
    <property type="entry name" value="YceD"/>
</dbReference>
<dbReference type="Pfam" id="PF02620">
    <property type="entry name" value="YceD"/>
    <property type="match status" value="1"/>
</dbReference>
<accession>A0A1G9BDY0</accession>
<evidence type="ECO:0000313" key="3">
    <source>
        <dbReference type="Proteomes" id="UP000199328"/>
    </source>
</evidence>
<protein>
    <submittedName>
        <fullName evidence="2">Uncharacterized metal-binding protein YceD, DUF177 family</fullName>
    </submittedName>
</protein>
<keyword evidence="3" id="KW-1185">Reference proteome</keyword>
<proteinExistence type="predicted"/>
<dbReference type="AlphaFoldDB" id="A0A1G9BDY0"/>
<dbReference type="Proteomes" id="UP000199328">
    <property type="component" value="Unassembled WGS sequence"/>
</dbReference>
<dbReference type="STRING" id="990712.SAMN05216257_102510"/>
<feature type="compositionally biased region" description="Polar residues" evidence="1">
    <location>
        <begin position="1"/>
        <end position="11"/>
    </location>
</feature>
<dbReference type="OrthoDB" id="8443793at2"/>
<feature type="region of interest" description="Disordered" evidence="1">
    <location>
        <begin position="1"/>
        <end position="27"/>
    </location>
</feature>
<reference evidence="3" key="1">
    <citation type="submission" date="2016-10" db="EMBL/GenBank/DDBJ databases">
        <authorList>
            <person name="Varghese N."/>
            <person name="Submissions S."/>
        </authorList>
    </citation>
    <scope>NUCLEOTIDE SEQUENCE [LARGE SCALE GENOMIC DNA]</scope>
    <source>
        <strain evidence="3">CGMCC 1.10789</strain>
    </source>
</reference>
<organism evidence="2 3">
    <name type="scientific">Meinhardsimonia xiamenensis</name>
    <dbReference type="NCBI Taxonomy" id="990712"/>
    <lineage>
        <taxon>Bacteria</taxon>
        <taxon>Pseudomonadati</taxon>
        <taxon>Pseudomonadota</taxon>
        <taxon>Alphaproteobacteria</taxon>
        <taxon>Rhodobacterales</taxon>
        <taxon>Paracoccaceae</taxon>
        <taxon>Meinhardsimonia</taxon>
    </lineage>
</organism>
<gene>
    <name evidence="2" type="ORF">SAMN05216257_102510</name>
</gene>